<feature type="compositionally biased region" description="Pro residues" evidence="1">
    <location>
        <begin position="221"/>
        <end position="237"/>
    </location>
</feature>
<accession>A0A811RYA5</accession>
<protein>
    <submittedName>
        <fullName evidence="2">Uncharacterized protein</fullName>
    </submittedName>
</protein>
<evidence type="ECO:0000313" key="2">
    <source>
        <dbReference type="EMBL" id="CAD6334259.1"/>
    </source>
</evidence>
<dbReference type="PANTHER" id="PTHR48125:SF10">
    <property type="entry name" value="OS12G0136300 PROTEIN"/>
    <property type="match status" value="1"/>
</dbReference>
<keyword evidence="3" id="KW-1185">Reference proteome</keyword>
<feature type="compositionally biased region" description="Low complexity" evidence="1">
    <location>
        <begin position="406"/>
        <end position="419"/>
    </location>
</feature>
<dbReference type="EMBL" id="CAJGYO010000017">
    <property type="protein sequence ID" value="CAD6334259.1"/>
    <property type="molecule type" value="Genomic_DNA"/>
</dbReference>
<name>A0A811RYA5_9POAL</name>
<dbReference type="AlphaFoldDB" id="A0A811RYA5"/>
<dbReference type="PANTHER" id="PTHR48125">
    <property type="entry name" value="LP07818P1"/>
    <property type="match status" value="1"/>
</dbReference>
<organism evidence="2 3">
    <name type="scientific">Miscanthus lutarioriparius</name>
    <dbReference type="NCBI Taxonomy" id="422564"/>
    <lineage>
        <taxon>Eukaryota</taxon>
        <taxon>Viridiplantae</taxon>
        <taxon>Streptophyta</taxon>
        <taxon>Embryophyta</taxon>
        <taxon>Tracheophyta</taxon>
        <taxon>Spermatophyta</taxon>
        <taxon>Magnoliopsida</taxon>
        <taxon>Liliopsida</taxon>
        <taxon>Poales</taxon>
        <taxon>Poaceae</taxon>
        <taxon>PACMAD clade</taxon>
        <taxon>Panicoideae</taxon>
        <taxon>Andropogonodae</taxon>
        <taxon>Andropogoneae</taxon>
        <taxon>Saccharinae</taxon>
        <taxon>Miscanthus</taxon>
    </lineage>
</organism>
<evidence type="ECO:0000256" key="1">
    <source>
        <dbReference type="SAM" id="MobiDB-lite"/>
    </source>
</evidence>
<comment type="caution">
    <text evidence="2">The sequence shown here is derived from an EMBL/GenBank/DDBJ whole genome shotgun (WGS) entry which is preliminary data.</text>
</comment>
<feature type="region of interest" description="Disordered" evidence="1">
    <location>
        <begin position="372"/>
        <end position="419"/>
    </location>
</feature>
<feature type="region of interest" description="Disordered" evidence="1">
    <location>
        <begin position="172"/>
        <end position="194"/>
    </location>
</feature>
<gene>
    <name evidence="2" type="ORF">NCGR_LOCUS58357</name>
</gene>
<dbReference type="Proteomes" id="UP000604825">
    <property type="component" value="Unassembled WGS sequence"/>
</dbReference>
<feature type="compositionally biased region" description="Polar residues" evidence="1">
    <location>
        <begin position="239"/>
        <end position="248"/>
    </location>
</feature>
<feature type="compositionally biased region" description="Basic and acidic residues" evidence="1">
    <location>
        <begin position="389"/>
        <end position="405"/>
    </location>
</feature>
<feature type="compositionally biased region" description="Pro residues" evidence="1">
    <location>
        <begin position="467"/>
        <end position="481"/>
    </location>
</feature>
<evidence type="ECO:0000313" key="3">
    <source>
        <dbReference type="Proteomes" id="UP000604825"/>
    </source>
</evidence>
<feature type="region of interest" description="Disordered" evidence="1">
    <location>
        <begin position="437"/>
        <end position="481"/>
    </location>
</feature>
<reference evidence="2" key="1">
    <citation type="submission" date="2020-10" db="EMBL/GenBank/DDBJ databases">
        <authorList>
            <person name="Han B."/>
            <person name="Lu T."/>
            <person name="Zhao Q."/>
            <person name="Huang X."/>
            <person name="Zhao Y."/>
        </authorList>
    </citation>
    <scope>NUCLEOTIDE SEQUENCE</scope>
</reference>
<dbReference type="OrthoDB" id="728678at2759"/>
<sequence length="619" mass="66772">MVTTTMIADVTKQTATFSTFMNNRFDEINENFVNLNARLSNIERARSKKDGVDDIHKVLDRWTTKFNELFDGCNDSPSITDPIQPENNTWLHTTEQASGHGDAVVTNIQTRLDKNDAINSLEAETKQVMITAGKSFLNNKMEEPLSSNTPEITIEVSNTLFAAPPAPQPPLLPCLPALGRHPASPGRPPTSTAGLLAASTAGAHTSTVAIGHLAVGAASAPPRPQQPARQAPPPTPPQESISSATTARPPQLQPIKAQLTTPTYDGSMDPLPWLSRMQLLSKLHHVPADQHVRRDTLDDLAPPRHTDTMNNYIDNFAVYVLHVSITSELHQINLLIVGLQDPLQVTVARHHPRELETAIALARAQEHLAPTNGNAARAIPKIGANSDHTAQREVDAPSGKMKRDLAQPPATTPTPHNTHAQALLPLVGYNTETTAHPNDITIAAGPNLGAQRARDAPTGRATRTSAPLPPTATPTLDIPPPPMLPPRVKNNAGIVPILDDTIDPAIITQLRLAALDEQEPQIISATIAVNAATPAWSLQQGVILYNGRYYILVTSPLLQELLEYVGMTTPQLLPNGFHTAASTPATQGTSQQRPFFEACGFGDDMMGSTTMLYTRKAHK</sequence>
<feature type="region of interest" description="Disordered" evidence="1">
    <location>
        <begin position="217"/>
        <end position="264"/>
    </location>
</feature>
<proteinExistence type="predicted"/>